<evidence type="ECO:0000256" key="4">
    <source>
        <dbReference type="ARBA" id="ARBA00048391"/>
    </source>
</evidence>
<dbReference type="PANTHER" id="PTHR18895">
    <property type="entry name" value="HEMK METHYLTRANSFERASE"/>
    <property type="match status" value="1"/>
</dbReference>
<dbReference type="OrthoDB" id="9800643at2"/>
<dbReference type="Pfam" id="PF17827">
    <property type="entry name" value="PrmC_N"/>
    <property type="match status" value="1"/>
</dbReference>
<dbReference type="InterPro" id="IPR040758">
    <property type="entry name" value="PrmC_N"/>
</dbReference>
<dbReference type="NCBIfam" id="TIGR00536">
    <property type="entry name" value="hemK_fam"/>
    <property type="match status" value="1"/>
</dbReference>
<evidence type="ECO:0000259" key="7">
    <source>
        <dbReference type="Pfam" id="PF17827"/>
    </source>
</evidence>
<dbReference type="InterPro" id="IPR019874">
    <property type="entry name" value="RF_methyltr_PrmC"/>
</dbReference>
<keyword evidence="2 5" id="KW-0808">Transferase</keyword>
<comment type="function">
    <text evidence="5">Methylates the class 1 translation termination release factors RF1/PrfA and RF2/PrfB on the glutamine residue of the universally conserved GGQ motif.</text>
</comment>
<dbReference type="Pfam" id="PF05175">
    <property type="entry name" value="MTS"/>
    <property type="match status" value="1"/>
</dbReference>
<dbReference type="FunFam" id="3.40.50.150:FF:000053">
    <property type="entry name" value="Release factor glutamine methyltransferase"/>
    <property type="match status" value="1"/>
</dbReference>
<dbReference type="InterPro" id="IPR007848">
    <property type="entry name" value="Small_mtfrase_dom"/>
</dbReference>
<keyword evidence="9" id="KW-1185">Reference proteome</keyword>
<feature type="binding site" evidence="5">
    <location>
        <position position="141"/>
    </location>
    <ligand>
        <name>S-adenosyl-L-methionine</name>
        <dbReference type="ChEBI" id="CHEBI:59789"/>
    </ligand>
</feature>
<keyword evidence="3 5" id="KW-0949">S-adenosyl-L-methionine</keyword>
<dbReference type="GO" id="GO:0003676">
    <property type="term" value="F:nucleic acid binding"/>
    <property type="evidence" value="ECO:0007669"/>
    <property type="project" value="InterPro"/>
</dbReference>
<dbReference type="RefSeq" id="WP_142902997.1">
    <property type="nucleotide sequence ID" value="NZ_ML660088.1"/>
</dbReference>
<name>A0A545U5P7_9GAMM</name>
<dbReference type="EC" id="2.1.1.297" evidence="5"/>
<feature type="binding site" evidence="5">
    <location>
        <begin position="118"/>
        <end position="122"/>
    </location>
    <ligand>
        <name>S-adenosyl-L-methionine</name>
        <dbReference type="ChEBI" id="CHEBI:59789"/>
    </ligand>
</feature>
<sequence length="288" mass="31070">MATIGDCLQRAAELAAVSESPRLDVEVLLARVLERDRAYLYTWPERELDGTQRALFAAYIEQRLAGTPIAYILGEKEFWSLSLQVNDATLIPRPETECLVERALQLLPPTPCRVIDLGTGSGAIALALAGERPQWQVFAVDASTAAVALAEQNRCRLGLDNVTVQRGNWLAAFDAVARLDMVVSNPPYIDAADPHLQRGDVRFEPRSALVAAAGGLAAIDTIAQQACGRLEPGGWLLVEHGYRQGAAVRALLRRCGFVQTATHTDMAGCERMTEGRLPTILSGPGADG</sequence>
<protein>
    <recommendedName>
        <fullName evidence="5">Release factor glutamine methyltransferase</fullName>
        <shortName evidence="5">RF MTase</shortName>
        <ecNumber evidence="5">2.1.1.297</ecNumber>
    </recommendedName>
    <alternativeName>
        <fullName evidence="5">N5-glutamine methyltransferase PrmC</fullName>
    </alternativeName>
    <alternativeName>
        <fullName evidence="5">Protein-(glutamine-N5) MTase PrmC</fullName>
    </alternativeName>
    <alternativeName>
        <fullName evidence="5">Protein-glutamine N-methyltransferase PrmC</fullName>
    </alternativeName>
</protein>
<dbReference type="PANTHER" id="PTHR18895:SF74">
    <property type="entry name" value="MTRF1L RELEASE FACTOR GLUTAMINE METHYLTRANSFERASE"/>
    <property type="match status" value="1"/>
</dbReference>
<dbReference type="Gene3D" id="3.40.50.150">
    <property type="entry name" value="Vaccinia Virus protein VP39"/>
    <property type="match status" value="1"/>
</dbReference>
<evidence type="ECO:0000259" key="6">
    <source>
        <dbReference type="Pfam" id="PF05175"/>
    </source>
</evidence>
<dbReference type="GO" id="GO:0032259">
    <property type="term" value="P:methylation"/>
    <property type="evidence" value="ECO:0007669"/>
    <property type="project" value="UniProtKB-KW"/>
</dbReference>
<dbReference type="Gene3D" id="1.10.8.10">
    <property type="entry name" value="DNA helicase RuvA subunit, C-terminal domain"/>
    <property type="match status" value="1"/>
</dbReference>
<evidence type="ECO:0000256" key="5">
    <source>
        <dbReference type="HAMAP-Rule" id="MF_02126"/>
    </source>
</evidence>
<reference evidence="8 9" key="1">
    <citation type="submission" date="2019-06" db="EMBL/GenBank/DDBJ databases">
        <title>Whole genome sequence for Cellvibrionaceae sp. R142.</title>
        <authorList>
            <person name="Wang G."/>
        </authorList>
    </citation>
    <scope>NUCLEOTIDE SEQUENCE [LARGE SCALE GENOMIC DNA]</scope>
    <source>
        <strain evidence="8 9">R142</strain>
    </source>
</reference>
<dbReference type="PROSITE" id="PS00092">
    <property type="entry name" value="N6_MTASE"/>
    <property type="match status" value="1"/>
</dbReference>
<feature type="binding site" evidence="5">
    <location>
        <position position="169"/>
    </location>
    <ligand>
        <name>S-adenosyl-L-methionine</name>
        <dbReference type="ChEBI" id="CHEBI:59789"/>
    </ligand>
</feature>
<proteinExistence type="inferred from homology"/>
<comment type="similarity">
    <text evidence="5">Belongs to the protein N5-glutamine methyltransferase family. PrmC subfamily.</text>
</comment>
<evidence type="ECO:0000313" key="9">
    <source>
        <dbReference type="Proteomes" id="UP000319732"/>
    </source>
</evidence>
<feature type="domain" description="Methyltransferase small" evidence="6">
    <location>
        <begin position="107"/>
        <end position="192"/>
    </location>
</feature>
<dbReference type="AlphaFoldDB" id="A0A545U5P7"/>
<keyword evidence="1 5" id="KW-0489">Methyltransferase</keyword>
<dbReference type="GO" id="GO:0102559">
    <property type="term" value="F:peptide chain release factor N(5)-glutamine methyltransferase activity"/>
    <property type="evidence" value="ECO:0007669"/>
    <property type="project" value="UniProtKB-EC"/>
</dbReference>
<evidence type="ECO:0000256" key="2">
    <source>
        <dbReference type="ARBA" id="ARBA00022679"/>
    </source>
</evidence>
<evidence type="ECO:0000256" key="1">
    <source>
        <dbReference type="ARBA" id="ARBA00022603"/>
    </source>
</evidence>
<feature type="binding site" evidence="5">
    <location>
        <position position="185"/>
    </location>
    <ligand>
        <name>S-adenosyl-L-methionine</name>
        <dbReference type="ChEBI" id="CHEBI:59789"/>
    </ligand>
</feature>
<gene>
    <name evidence="5 8" type="primary">prmC</name>
    <name evidence="8" type="ORF">FKG94_04540</name>
</gene>
<dbReference type="InterPro" id="IPR002052">
    <property type="entry name" value="DNA_methylase_N6_adenine_CS"/>
</dbReference>
<accession>A0A545U5P7</accession>
<dbReference type="EMBL" id="VHSG01000005">
    <property type="protein sequence ID" value="TQV84791.1"/>
    <property type="molecule type" value="Genomic_DNA"/>
</dbReference>
<dbReference type="Proteomes" id="UP000319732">
    <property type="component" value="Unassembled WGS sequence"/>
</dbReference>
<evidence type="ECO:0000256" key="3">
    <source>
        <dbReference type="ARBA" id="ARBA00022691"/>
    </source>
</evidence>
<dbReference type="SUPFAM" id="SSF53335">
    <property type="entry name" value="S-adenosyl-L-methionine-dependent methyltransferases"/>
    <property type="match status" value="1"/>
</dbReference>
<dbReference type="CDD" id="cd02440">
    <property type="entry name" value="AdoMet_MTases"/>
    <property type="match status" value="1"/>
</dbReference>
<comment type="caution">
    <text evidence="8">The sequence shown here is derived from an EMBL/GenBank/DDBJ whole genome shotgun (WGS) entry which is preliminary data.</text>
</comment>
<organism evidence="8 9">
    <name type="scientific">Exilibacterium tricleocarpae</name>
    <dbReference type="NCBI Taxonomy" id="2591008"/>
    <lineage>
        <taxon>Bacteria</taxon>
        <taxon>Pseudomonadati</taxon>
        <taxon>Pseudomonadota</taxon>
        <taxon>Gammaproteobacteria</taxon>
        <taxon>Cellvibrionales</taxon>
        <taxon>Cellvibrionaceae</taxon>
        <taxon>Exilibacterium</taxon>
    </lineage>
</organism>
<dbReference type="HAMAP" id="MF_02126">
    <property type="entry name" value="RF_methyltr_PrmC"/>
    <property type="match status" value="1"/>
</dbReference>
<comment type="catalytic activity">
    <reaction evidence="4 5">
        <text>L-glutaminyl-[peptide chain release factor] + S-adenosyl-L-methionine = N(5)-methyl-L-glutaminyl-[peptide chain release factor] + S-adenosyl-L-homocysteine + H(+)</text>
        <dbReference type="Rhea" id="RHEA:42896"/>
        <dbReference type="Rhea" id="RHEA-COMP:10271"/>
        <dbReference type="Rhea" id="RHEA-COMP:10272"/>
        <dbReference type="ChEBI" id="CHEBI:15378"/>
        <dbReference type="ChEBI" id="CHEBI:30011"/>
        <dbReference type="ChEBI" id="CHEBI:57856"/>
        <dbReference type="ChEBI" id="CHEBI:59789"/>
        <dbReference type="ChEBI" id="CHEBI:61891"/>
        <dbReference type="EC" id="2.1.1.297"/>
    </reaction>
</comment>
<feature type="binding site" evidence="5">
    <location>
        <begin position="185"/>
        <end position="188"/>
    </location>
    <ligand>
        <name>substrate</name>
    </ligand>
</feature>
<dbReference type="InterPro" id="IPR050320">
    <property type="entry name" value="N5-glutamine_MTase"/>
</dbReference>
<evidence type="ECO:0000313" key="8">
    <source>
        <dbReference type="EMBL" id="TQV84791.1"/>
    </source>
</evidence>
<dbReference type="InterPro" id="IPR029063">
    <property type="entry name" value="SAM-dependent_MTases_sf"/>
</dbReference>
<dbReference type="InterPro" id="IPR004556">
    <property type="entry name" value="HemK-like"/>
</dbReference>
<feature type="domain" description="Release factor glutamine methyltransferase N-terminal" evidence="7">
    <location>
        <begin position="11"/>
        <end position="74"/>
    </location>
</feature>
<dbReference type="NCBIfam" id="TIGR03534">
    <property type="entry name" value="RF_mod_PrmC"/>
    <property type="match status" value="1"/>
</dbReference>